<feature type="region of interest" description="Disordered" evidence="2">
    <location>
        <begin position="1"/>
        <end position="125"/>
    </location>
</feature>
<keyword evidence="1" id="KW-0175">Coiled coil</keyword>
<dbReference type="Pfam" id="PF06625">
    <property type="entry name" value="DUF1151"/>
    <property type="match status" value="1"/>
</dbReference>
<dbReference type="GO" id="GO:0030041">
    <property type="term" value="P:actin filament polymerization"/>
    <property type="evidence" value="ECO:0000318"/>
    <property type="project" value="GO_Central"/>
</dbReference>
<dbReference type="STRING" id="7918.ENSLOCP00000017828"/>
<dbReference type="OMA" id="CEGNVAQ"/>
<name>W5NB19_LEPOC</name>
<dbReference type="GO" id="GO:0043005">
    <property type="term" value="C:neuron projection"/>
    <property type="evidence" value="ECO:0000318"/>
    <property type="project" value="GO_Central"/>
</dbReference>
<reference evidence="3" key="2">
    <citation type="submission" date="2025-08" db="UniProtKB">
        <authorList>
            <consortium name="Ensembl"/>
        </authorList>
    </citation>
    <scope>IDENTIFICATION</scope>
</reference>
<dbReference type="GO" id="GO:0032956">
    <property type="term" value="P:regulation of actin cytoskeleton organization"/>
    <property type="evidence" value="ECO:0000318"/>
    <property type="project" value="GO_Central"/>
</dbReference>
<keyword evidence="4" id="KW-1185">Reference proteome</keyword>
<dbReference type="Ensembl" id="ENSLOCT00000017860.1">
    <property type="protein sequence ID" value="ENSLOCP00000017828.1"/>
    <property type="gene ID" value="ENSLOCG00000014487.1"/>
</dbReference>
<dbReference type="GO" id="GO:0001725">
    <property type="term" value="C:stress fiber"/>
    <property type="evidence" value="ECO:0000318"/>
    <property type="project" value="GO_Central"/>
</dbReference>
<feature type="compositionally biased region" description="Basic and acidic residues" evidence="2">
    <location>
        <begin position="55"/>
        <end position="69"/>
    </location>
</feature>
<sequence length="125" mass="14215">VGAAGPISSLGPITPTKPANPIKASRTHQELHKELLMAHRKGLGVSSKPELQLVLERRQRERTQREAGEQGRTPLELELLRRQQRQQEVERQRENEREDTQVPELVKVRQNLRKTGPKEPPGTQA</sequence>
<dbReference type="EMBL" id="AHAT01006657">
    <property type="status" value="NOT_ANNOTATED_CDS"/>
    <property type="molecule type" value="Genomic_DNA"/>
</dbReference>
<dbReference type="HOGENOM" id="CLU_122902_0_0_1"/>
<dbReference type="AlphaFoldDB" id="W5NB19"/>
<evidence type="ECO:0000313" key="3">
    <source>
        <dbReference type="Ensembl" id="ENSLOCP00000017828.1"/>
    </source>
</evidence>
<feature type="compositionally biased region" description="Basic and acidic residues" evidence="2">
    <location>
        <begin position="27"/>
        <end position="37"/>
    </location>
</feature>
<dbReference type="Bgee" id="ENSLOCG00000014487">
    <property type="expression patterns" value="Expressed in ovary and 10 other cell types or tissues"/>
</dbReference>
<dbReference type="InParanoid" id="W5NB19"/>
<protein>
    <submittedName>
        <fullName evidence="3">Si:ch211-218o21.4</fullName>
    </submittedName>
</protein>
<dbReference type="InterPro" id="IPR009533">
    <property type="entry name" value="FAM107"/>
</dbReference>
<dbReference type="PANTHER" id="PTHR16768:SF4">
    <property type="entry name" value="PROTEIN FAM107B ISOFORM X1"/>
    <property type="match status" value="1"/>
</dbReference>
<organism evidence="3 4">
    <name type="scientific">Lepisosteus oculatus</name>
    <name type="common">Spotted gar</name>
    <dbReference type="NCBI Taxonomy" id="7918"/>
    <lineage>
        <taxon>Eukaryota</taxon>
        <taxon>Metazoa</taxon>
        <taxon>Chordata</taxon>
        <taxon>Craniata</taxon>
        <taxon>Vertebrata</taxon>
        <taxon>Euteleostomi</taxon>
        <taxon>Actinopterygii</taxon>
        <taxon>Neopterygii</taxon>
        <taxon>Holostei</taxon>
        <taxon>Semionotiformes</taxon>
        <taxon>Lepisosteidae</taxon>
        <taxon>Lepisosteus</taxon>
    </lineage>
</organism>
<dbReference type="GO" id="GO:0045202">
    <property type="term" value="C:synapse"/>
    <property type="evidence" value="ECO:0000318"/>
    <property type="project" value="GO_Central"/>
</dbReference>
<feature type="compositionally biased region" description="Basic and acidic residues" evidence="2">
    <location>
        <begin position="78"/>
        <end position="100"/>
    </location>
</feature>
<dbReference type="GO" id="GO:0051017">
    <property type="term" value="P:actin filament bundle assembly"/>
    <property type="evidence" value="ECO:0000318"/>
    <property type="project" value="GO_Central"/>
</dbReference>
<evidence type="ECO:0000256" key="1">
    <source>
        <dbReference type="ARBA" id="ARBA00023054"/>
    </source>
</evidence>
<accession>W5NB19</accession>
<evidence type="ECO:0000256" key="2">
    <source>
        <dbReference type="SAM" id="MobiDB-lite"/>
    </source>
</evidence>
<reference evidence="3" key="3">
    <citation type="submission" date="2025-09" db="UniProtKB">
        <authorList>
            <consortium name="Ensembl"/>
        </authorList>
    </citation>
    <scope>IDENTIFICATION</scope>
</reference>
<dbReference type="PANTHER" id="PTHR16768">
    <property type="entry name" value="DOWN REGULATED IN RENAL CARCINOMA 1/TU3A"/>
    <property type="match status" value="1"/>
</dbReference>
<evidence type="ECO:0000313" key="4">
    <source>
        <dbReference type="Proteomes" id="UP000018468"/>
    </source>
</evidence>
<reference evidence="4" key="1">
    <citation type="submission" date="2011-12" db="EMBL/GenBank/DDBJ databases">
        <title>The Draft Genome of Lepisosteus oculatus.</title>
        <authorList>
            <consortium name="The Broad Institute Genome Assembly &amp; Analysis Group"/>
            <consortium name="Computational R&amp;D Group"/>
            <consortium name="and Sequencing Platform"/>
            <person name="Di Palma F."/>
            <person name="Alfoldi J."/>
            <person name="Johnson J."/>
            <person name="Berlin A."/>
            <person name="Gnerre S."/>
            <person name="Jaffe D."/>
            <person name="MacCallum I."/>
            <person name="Young S."/>
            <person name="Walker B.J."/>
            <person name="Lander E.S."/>
            <person name="Lindblad-Toh K."/>
        </authorList>
    </citation>
    <scope>NUCLEOTIDE SEQUENCE [LARGE SCALE GENOMIC DNA]</scope>
</reference>
<dbReference type="eggNOG" id="ENOG502S7YX">
    <property type="taxonomic scope" value="Eukaryota"/>
</dbReference>
<proteinExistence type="predicted"/>
<dbReference type="GeneTree" id="ENSGT00390000011228"/>
<dbReference type="Proteomes" id="UP000018468">
    <property type="component" value="Linkage group LG1"/>
</dbReference>